<dbReference type="Gene3D" id="3.40.630.30">
    <property type="match status" value="1"/>
</dbReference>
<evidence type="ECO:0000313" key="3">
    <source>
        <dbReference type="Proteomes" id="UP001597427"/>
    </source>
</evidence>
<accession>A0ABW5TGG2</accession>
<dbReference type="SUPFAM" id="SSF52141">
    <property type="entry name" value="Uracil-DNA glycosylase-like"/>
    <property type="match status" value="1"/>
</dbReference>
<dbReference type="InterPro" id="IPR016181">
    <property type="entry name" value="Acyl_CoA_acyltransferase"/>
</dbReference>
<sequence>MENSFQPIVSPSTRTLILGSAPSTTSLKKREYYGHTGNRFWPLFSAFYQVPFPMPYADRCQQLLAKKLGLWDVYRSFNRIGSSDNAFTKTEYNDLKQFTINKHLSLFIINGKKAASEISKQLILQDKLLLVCPSTSGANNAQTIFRQKQWFLAYKIHEQINHGPLDNYLVYFGHSSDLKRKVYQLRKEVFVEEQQVNEADEFDLRDQQPDTDYFLVCTLENEPVATIRYQMLSNQIIQPDRFCVKKAYRMKKIGTDLLKIYELYAQFQGFSKSVLSAETTALPFYQKMGYSTNGLPYIEDGILCQQVTKSLHLL</sequence>
<dbReference type="InterPro" id="IPR026353">
    <property type="entry name" value="Hypoxan-DNA_Glyclase"/>
</dbReference>
<dbReference type="Gene3D" id="3.40.470.10">
    <property type="entry name" value="Uracil-DNA glycosylase-like domain"/>
    <property type="match status" value="1"/>
</dbReference>
<dbReference type="InterPro" id="IPR000182">
    <property type="entry name" value="GNAT_dom"/>
</dbReference>
<name>A0ABW5TGG2_9ENTE</name>
<dbReference type="Proteomes" id="UP001597427">
    <property type="component" value="Unassembled WGS sequence"/>
</dbReference>
<evidence type="ECO:0000313" key="2">
    <source>
        <dbReference type="EMBL" id="MFD2728173.1"/>
    </source>
</evidence>
<evidence type="ECO:0000259" key="1">
    <source>
        <dbReference type="PROSITE" id="PS51186"/>
    </source>
</evidence>
<dbReference type="InterPro" id="IPR036895">
    <property type="entry name" value="Uracil-DNA_glycosylase-like_sf"/>
</dbReference>
<dbReference type="InterPro" id="IPR005122">
    <property type="entry name" value="Uracil-DNA_glycosylase-like"/>
</dbReference>
<dbReference type="PROSITE" id="PS51186">
    <property type="entry name" value="GNAT"/>
    <property type="match status" value="1"/>
</dbReference>
<reference evidence="3" key="1">
    <citation type="journal article" date="2019" name="Int. J. Syst. Evol. Microbiol.">
        <title>The Global Catalogue of Microorganisms (GCM) 10K type strain sequencing project: providing services to taxonomists for standard genome sequencing and annotation.</title>
        <authorList>
            <consortium name="The Broad Institute Genomics Platform"/>
            <consortium name="The Broad Institute Genome Sequencing Center for Infectious Disease"/>
            <person name="Wu L."/>
            <person name="Ma J."/>
        </authorList>
    </citation>
    <scope>NUCLEOTIDE SEQUENCE [LARGE SCALE GENOMIC DNA]</scope>
    <source>
        <strain evidence="3">TISTR 932</strain>
    </source>
</reference>
<comment type="caution">
    <text evidence="2">The sequence shown here is derived from an EMBL/GenBank/DDBJ whole genome shotgun (WGS) entry which is preliminary data.</text>
</comment>
<keyword evidence="2" id="KW-0378">Hydrolase</keyword>
<keyword evidence="3" id="KW-1185">Reference proteome</keyword>
<dbReference type="EMBL" id="JBHUMO010000011">
    <property type="protein sequence ID" value="MFD2728173.1"/>
    <property type="molecule type" value="Genomic_DNA"/>
</dbReference>
<dbReference type="SUPFAM" id="SSF55729">
    <property type="entry name" value="Acyl-CoA N-acyltransferases (Nat)"/>
    <property type="match status" value="1"/>
</dbReference>
<dbReference type="NCBIfam" id="TIGR04274">
    <property type="entry name" value="hypoxanDNAglyco"/>
    <property type="match status" value="1"/>
</dbReference>
<keyword evidence="2" id="KW-0326">Glycosidase</keyword>
<protein>
    <submittedName>
        <fullName evidence="2">DNA-deoxyinosine glycosylase</fullName>
        <ecNumber evidence="2">3.2.2.15</ecNumber>
    </submittedName>
</protein>
<dbReference type="Pfam" id="PF03167">
    <property type="entry name" value="UDG"/>
    <property type="match status" value="1"/>
</dbReference>
<organism evidence="2 3">
    <name type="scientific">Enterococcus camelliae</name>
    <dbReference type="NCBI Taxonomy" id="453959"/>
    <lineage>
        <taxon>Bacteria</taxon>
        <taxon>Bacillati</taxon>
        <taxon>Bacillota</taxon>
        <taxon>Bacilli</taxon>
        <taxon>Lactobacillales</taxon>
        <taxon>Enterococcaceae</taxon>
        <taxon>Enterococcus</taxon>
    </lineage>
</organism>
<feature type="domain" description="N-acetyltransferase" evidence="1">
    <location>
        <begin position="169"/>
        <end position="314"/>
    </location>
</feature>
<dbReference type="CDD" id="cd10032">
    <property type="entry name" value="UDG-F6_HDG"/>
    <property type="match status" value="1"/>
</dbReference>
<dbReference type="Pfam" id="PF13673">
    <property type="entry name" value="Acetyltransf_10"/>
    <property type="match status" value="1"/>
</dbReference>
<dbReference type="GO" id="GO:0033958">
    <property type="term" value="F:DNA-deoxyinosine glycosylase activity"/>
    <property type="evidence" value="ECO:0007669"/>
    <property type="project" value="UniProtKB-EC"/>
</dbReference>
<proteinExistence type="predicted"/>
<dbReference type="RefSeq" id="WP_379979317.1">
    <property type="nucleotide sequence ID" value="NZ_JBHUMO010000011.1"/>
</dbReference>
<dbReference type="EC" id="3.2.2.15" evidence="2"/>
<gene>
    <name evidence="2" type="ORF">ACFSR0_01815</name>
</gene>